<accession>A0A8B8BPA6</accession>
<dbReference type="InterPro" id="IPR027370">
    <property type="entry name" value="Znf-RING_euk"/>
</dbReference>
<proteinExistence type="predicted"/>
<evidence type="ECO:0000256" key="4">
    <source>
        <dbReference type="ARBA" id="ARBA00022833"/>
    </source>
</evidence>
<dbReference type="GeneID" id="111111829"/>
<evidence type="ECO:0000259" key="7">
    <source>
        <dbReference type="PROSITE" id="PS50119"/>
    </source>
</evidence>
<dbReference type="Gene3D" id="3.30.40.10">
    <property type="entry name" value="Zinc/RING finger domain, C3HC4 (zinc finger)"/>
    <property type="match status" value="1"/>
</dbReference>
<dbReference type="Gene3D" id="3.30.160.60">
    <property type="entry name" value="Classic Zinc Finger"/>
    <property type="match status" value="1"/>
</dbReference>
<dbReference type="RefSeq" id="XP_022304699.1">
    <property type="nucleotide sequence ID" value="XM_022448991.1"/>
</dbReference>
<dbReference type="KEGG" id="cvn:111111829"/>
<evidence type="ECO:0000313" key="8">
    <source>
        <dbReference type="Proteomes" id="UP000694844"/>
    </source>
</evidence>
<dbReference type="PROSITE" id="PS00518">
    <property type="entry name" value="ZF_RING_1"/>
    <property type="match status" value="1"/>
</dbReference>
<keyword evidence="4" id="KW-0862">Zinc</keyword>
<evidence type="ECO:0000256" key="2">
    <source>
        <dbReference type="ARBA" id="ARBA00022723"/>
    </source>
</evidence>
<dbReference type="AlphaFoldDB" id="A0A8B8BPA6"/>
<dbReference type="OrthoDB" id="6270329at2759"/>
<sequence>MASSKAETLDPAKEIKNVCPICFESFKTPRYLPCFHTFCHNCLSSYILSTCKSKENPVGFPCPLCRQFVPAPSSIGEPEKWTELIPINTIVKMICEKKDQFCDACRRTEEEEVATDWCKSCLESLCRTCVKFHKKNAASQNHELIPLSDKGTVPVTIENRVLCIDHNAPAKYLCVDHEELCCGECVCTKHRKCNQVDEIEKTAENLIQSGTLKKLAQEIQKHNEILIQTKTDGETTMKHIDETADKISQETTDLRDKLVRHINGLVETHLDDLAKKVKGIKEKLAKFDDTVTDRQLLMTQYSQVLTDTEKTPPPILVQNYLKIKRQFKHVTGLCLNQPSVKLHSEASKQLSTILDTFGLADVKVEVKYIPIGRIDLTCADMKLVCELSESGAGDIFGGCFLENGDIVLADSKSFHCLYYSNGNLVRKITVRGHARDVVYRNPSELLISSNVQSRGHIEHYDIEKMQKYKNITKKHVQFFHLTKSSKFIYVACSDFILKLDHEGNTVEQIAVDNGTYSVAVNNRQEIISSSCSTHQVTVMNQSGVKIYSYSHEKLRLPYGLDVNFSGNIFVAGYGSNNIHVLTPTAELLKIFEVAQPRCIKFKENSYKCIVGSVYATTKVYDFLPKDLEA</sequence>
<evidence type="ECO:0000256" key="1">
    <source>
        <dbReference type="ARBA" id="ARBA00022553"/>
    </source>
</evidence>
<dbReference type="SMART" id="SM00336">
    <property type="entry name" value="BBOX"/>
    <property type="match status" value="1"/>
</dbReference>
<dbReference type="InterPro" id="IPR013083">
    <property type="entry name" value="Znf_RING/FYVE/PHD"/>
</dbReference>
<feature type="domain" description="B box-type" evidence="7">
    <location>
        <begin position="97"/>
        <end position="147"/>
    </location>
</feature>
<gene>
    <name evidence="9" type="primary">LOC111111829</name>
</gene>
<keyword evidence="1" id="KW-0597">Phosphoprotein</keyword>
<dbReference type="PANTHER" id="PTHR25462:SF296">
    <property type="entry name" value="MEIOTIC P26, ISOFORM F"/>
    <property type="match status" value="1"/>
</dbReference>
<dbReference type="Proteomes" id="UP000694844">
    <property type="component" value="Chromosome 9"/>
</dbReference>
<dbReference type="SUPFAM" id="SSF57850">
    <property type="entry name" value="RING/U-box"/>
    <property type="match status" value="1"/>
</dbReference>
<keyword evidence="3 5" id="KW-0863">Zinc-finger</keyword>
<name>A0A8B8BPA6_CRAVI</name>
<dbReference type="PROSITE" id="PS50089">
    <property type="entry name" value="ZF_RING_2"/>
    <property type="match status" value="1"/>
</dbReference>
<evidence type="ECO:0000256" key="5">
    <source>
        <dbReference type="PROSITE-ProRule" id="PRU00024"/>
    </source>
</evidence>
<keyword evidence="8" id="KW-1185">Reference proteome</keyword>
<dbReference type="SUPFAM" id="SSF101898">
    <property type="entry name" value="NHL repeat"/>
    <property type="match status" value="1"/>
</dbReference>
<dbReference type="InterPro" id="IPR047153">
    <property type="entry name" value="TRIM45/56/19-like"/>
</dbReference>
<evidence type="ECO:0000313" key="9">
    <source>
        <dbReference type="RefSeq" id="XP_022304699.1"/>
    </source>
</evidence>
<dbReference type="CDD" id="cd19757">
    <property type="entry name" value="Bbox1"/>
    <property type="match status" value="1"/>
</dbReference>
<dbReference type="InterPro" id="IPR011042">
    <property type="entry name" value="6-blade_b-propeller_TolB-like"/>
</dbReference>
<dbReference type="PANTHER" id="PTHR25462">
    <property type="entry name" value="BONUS, ISOFORM C-RELATED"/>
    <property type="match status" value="1"/>
</dbReference>
<dbReference type="InterPro" id="IPR000315">
    <property type="entry name" value="Znf_B-box"/>
</dbReference>
<dbReference type="InterPro" id="IPR001841">
    <property type="entry name" value="Znf_RING"/>
</dbReference>
<reference evidence="9" key="1">
    <citation type="submission" date="2025-08" db="UniProtKB">
        <authorList>
            <consortium name="RefSeq"/>
        </authorList>
    </citation>
    <scope>IDENTIFICATION</scope>
    <source>
        <tissue evidence="9">Whole sample</tissue>
    </source>
</reference>
<dbReference type="Pfam" id="PF13445">
    <property type="entry name" value="zf-RING_UBOX"/>
    <property type="match status" value="1"/>
</dbReference>
<evidence type="ECO:0000259" key="6">
    <source>
        <dbReference type="PROSITE" id="PS50089"/>
    </source>
</evidence>
<dbReference type="PROSITE" id="PS50119">
    <property type="entry name" value="ZF_BBOX"/>
    <property type="match status" value="1"/>
</dbReference>
<evidence type="ECO:0000256" key="3">
    <source>
        <dbReference type="ARBA" id="ARBA00022771"/>
    </source>
</evidence>
<dbReference type="GO" id="GO:0008270">
    <property type="term" value="F:zinc ion binding"/>
    <property type="evidence" value="ECO:0007669"/>
    <property type="project" value="UniProtKB-KW"/>
</dbReference>
<dbReference type="SMART" id="SM00184">
    <property type="entry name" value="RING"/>
    <property type="match status" value="1"/>
</dbReference>
<protein>
    <submittedName>
        <fullName evidence="9">E3 ubiquitin/ISG15 ligase TRIM25-like</fullName>
    </submittedName>
</protein>
<keyword evidence="2" id="KW-0479">Metal-binding</keyword>
<organism evidence="8 9">
    <name type="scientific">Crassostrea virginica</name>
    <name type="common">Eastern oyster</name>
    <dbReference type="NCBI Taxonomy" id="6565"/>
    <lineage>
        <taxon>Eukaryota</taxon>
        <taxon>Metazoa</taxon>
        <taxon>Spiralia</taxon>
        <taxon>Lophotrochozoa</taxon>
        <taxon>Mollusca</taxon>
        <taxon>Bivalvia</taxon>
        <taxon>Autobranchia</taxon>
        <taxon>Pteriomorphia</taxon>
        <taxon>Ostreida</taxon>
        <taxon>Ostreoidea</taxon>
        <taxon>Ostreidae</taxon>
        <taxon>Crassostrea</taxon>
    </lineage>
</organism>
<dbReference type="InterPro" id="IPR017907">
    <property type="entry name" value="Znf_RING_CS"/>
</dbReference>
<dbReference type="Gene3D" id="2.120.10.30">
    <property type="entry name" value="TolB, C-terminal domain"/>
    <property type="match status" value="1"/>
</dbReference>
<feature type="domain" description="RING-type" evidence="6">
    <location>
        <begin position="19"/>
        <end position="66"/>
    </location>
</feature>